<keyword evidence="5" id="KW-0378">Hydrolase</keyword>
<keyword evidence="1" id="KW-0808">Transferase</keyword>
<dbReference type="GO" id="GO:0016787">
    <property type="term" value="F:hydrolase activity"/>
    <property type="evidence" value="ECO:0007669"/>
    <property type="project" value="UniProtKB-KW"/>
</dbReference>
<evidence type="ECO:0000256" key="3">
    <source>
        <dbReference type="ARBA" id="ARBA00022722"/>
    </source>
</evidence>
<evidence type="ECO:0000313" key="10">
    <source>
        <dbReference type="Proteomes" id="UP000827092"/>
    </source>
</evidence>
<keyword evidence="10" id="KW-1185">Reference proteome</keyword>
<name>A0AAV6TPM3_9ARAC</name>
<sequence>MASKDGIGAVLCKKSTEKNVLLRISARACPKPERNYGRHEKRAPGDSQSRRTFSPLFVWETVLVRTDHASLTWLLNFKFPEGQIARWNQRLQEYDIKIEYRKGSSHGNADSLSVGPVQKPASTVQMRSQSTENNNLWSGL</sequence>
<feature type="region of interest" description="Disordered" evidence="7">
    <location>
        <begin position="104"/>
        <end position="140"/>
    </location>
</feature>
<dbReference type="GO" id="GO:0004519">
    <property type="term" value="F:endonuclease activity"/>
    <property type="evidence" value="ECO:0007669"/>
    <property type="project" value="UniProtKB-KW"/>
</dbReference>
<comment type="caution">
    <text evidence="9">The sequence shown here is derived from an EMBL/GenBank/DDBJ whole genome shotgun (WGS) entry which is preliminary data.</text>
</comment>
<dbReference type="InterPro" id="IPR043502">
    <property type="entry name" value="DNA/RNA_pol_sf"/>
</dbReference>
<accession>A0AAV6TPM3</accession>
<dbReference type="Pfam" id="PF17917">
    <property type="entry name" value="RT_RNaseH"/>
    <property type="match status" value="1"/>
</dbReference>
<dbReference type="PANTHER" id="PTHR37984:SF5">
    <property type="entry name" value="PROTEIN NYNRIN-LIKE"/>
    <property type="match status" value="1"/>
</dbReference>
<dbReference type="Proteomes" id="UP000827092">
    <property type="component" value="Unassembled WGS sequence"/>
</dbReference>
<feature type="domain" description="Reverse transcriptase RNase H-like" evidence="8">
    <location>
        <begin position="2"/>
        <end position="94"/>
    </location>
</feature>
<evidence type="ECO:0000256" key="2">
    <source>
        <dbReference type="ARBA" id="ARBA00022695"/>
    </source>
</evidence>
<keyword evidence="6" id="KW-0695">RNA-directed DNA polymerase</keyword>
<keyword evidence="3" id="KW-0540">Nuclease</keyword>
<evidence type="ECO:0000259" key="8">
    <source>
        <dbReference type="Pfam" id="PF17917"/>
    </source>
</evidence>
<evidence type="ECO:0000256" key="7">
    <source>
        <dbReference type="SAM" id="MobiDB-lite"/>
    </source>
</evidence>
<evidence type="ECO:0000256" key="5">
    <source>
        <dbReference type="ARBA" id="ARBA00022801"/>
    </source>
</evidence>
<protein>
    <recommendedName>
        <fullName evidence="8">Reverse transcriptase RNase H-like domain-containing protein</fullName>
    </recommendedName>
</protein>
<dbReference type="InterPro" id="IPR041373">
    <property type="entry name" value="RT_RNaseH"/>
</dbReference>
<reference evidence="9 10" key="1">
    <citation type="journal article" date="2022" name="Nat. Ecol. Evol.">
        <title>A masculinizing supergene underlies an exaggerated male reproductive morph in a spider.</title>
        <authorList>
            <person name="Hendrickx F."/>
            <person name="De Corte Z."/>
            <person name="Sonet G."/>
            <person name="Van Belleghem S.M."/>
            <person name="Kostlbacher S."/>
            <person name="Vangestel C."/>
        </authorList>
    </citation>
    <scope>NUCLEOTIDE SEQUENCE [LARGE SCALE GENOMIC DNA]</scope>
    <source>
        <strain evidence="9">W744_W776</strain>
    </source>
</reference>
<proteinExistence type="predicted"/>
<gene>
    <name evidence="9" type="ORF">JTE90_019980</name>
</gene>
<evidence type="ECO:0000313" key="9">
    <source>
        <dbReference type="EMBL" id="KAG8173638.1"/>
    </source>
</evidence>
<evidence type="ECO:0000256" key="4">
    <source>
        <dbReference type="ARBA" id="ARBA00022759"/>
    </source>
</evidence>
<evidence type="ECO:0000256" key="6">
    <source>
        <dbReference type="ARBA" id="ARBA00022918"/>
    </source>
</evidence>
<dbReference type="GO" id="GO:0003964">
    <property type="term" value="F:RNA-directed DNA polymerase activity"/>
    <property type="evidence" value="ECO:0007669"/>
    <property type="project" value="UniProtKB-KW"/>
</dbReference>
<dbReference type="AlphaFoldDB" id="A0AAV6TPM3"/>
<keyword evidence="4" id="KW-0255">Endonuclease</keyword>
<dbReference type="PANTHER" id="PTHR37984">
    <property type="entry name" value="PROTEIN CBG26694"/>
    <property type="match status" value="1"/>
</dbReference>
<dbReference type="InterPro" id="IPR050951">
    <property type="entry name" value="Retrovirus_Pol_polyprotein"/>
</dbReference>
<organism evidence="9 10">
    <name type="scientific">Oedothorax gibbosus</name>
    <dbReference type="NCBI Taxonomy" id="931172"/>
    <lineage>
        <taxon>Eukaryota</taxon>
        <taxon>Metazoa</taxon>
        <taxon>Ecdysozoa</taxon>
        <taxon>Arthropoda</taxon>
        <taxon>Chelicerata</taxon>
        <taxon>Arachnida</taxon>
        <taxon>Araneae</taxon>
        <taxon>Araneomorphae</taxon>
        <taxon>Entelegynae</taxon>
        <taxon>Araneoidea</taxon>
        <taxon>Linyphiidae</taxon>
        <taxon>Erigoninae</taxon>
        <taxon>Oedothorax</taxon>
    </lineage>
</organism>
<keyword evidence="2" id="KW-0548">Nucleotidyltransferase</keyword>
<dbReference type="SUPFAM" id="SSF56672">
    <property type="entry name" value="DNA/RNA polymerases"/>
    <property type="match status" value="1"/>
</dbReference>
<feature type="compositionally biased region" description="Polar residues" evidence="7">
    <location>
        <begin position="120"/>
        <end position="140"/>
    </location>
</feature>
<dbReference type="EMBL" id="JAFNEN010001581">
    <property type="protein sequence ID" value="KAG8173638.1"/>
    <property type="molecule type" value="Genomic_DNA"/>
</dbReference>
<evidence type="ECO:0000256" key="1">
    <source>
        <dbReference type="ARBA" id="ARBA00022679"/>
    </source>
</evidence>